<organism evidence="1 2">
    <name type="scientific">Coemansia furcata</name>
    <dbReference type="NCBI Taxonomy" id="417177"/>
    <lineage>
        <taxon>Eukaryota</taxon>
        <taxon>Fungi</taxon>
        <taxon>Fungi incertae sedis</taxon>
        <taxon>Zoopagomycota</taxon>
        <taxon>Kickxellomycotina</taxon>
        <taxon>Kickxellomycetes</taxon>
        <taxon>Kickxellales</taxon>
        <taxon>Kickxellaceae</taxon>
        <taxon>Coemansia</taxon>
    </lineage>
</organism>
<proteinExistence type="predicted"/>
<comment type="caution">
    <text evidence="1">The sequence shown here is derived from an EMBL/GenBank/DDBJ whole genome shotgun (WGS) entry which is preliminary data.</text>
</comment>
<name>A0ACC1L1U6_9FUNG</name>
<dbReference type="EMBL" id="JANBUP010002679">
    <property type="protein sequence ID" value="KAJ2799363.1"/>
    <property type="molecule type" value="Genomic_DNA"/>
</dbReference>
<evidence type="ECO:0000313" key="2">
    <source>
        <dbReference type="Proteomes" id="UP001140096"/>
    </source>
</evidence>
<keyword evidence="2" id="KW-1185">Reference proteome</keyword>
<accession>A0ACC1L1U6</accession>
<protein>
    <submittedName>
        <fullName evidence="1">Uncharacterized protein</fullName>
    </submittedName>
</protein>
<feature type="non-terminal residue" evidence="1">
    <location>
        <position position="302"/>
    </location>
</feature>
<dbReference type="Proteomes" id="UP001140096">
    <property type="component" value="Unassembled WGS sequence"/>
</dbReference>
<sequence>MDDETLDHILDTVEHLVCNQRALFARMKEAEQAIQTNSSTGTETSGTTDVEQETGPGHIGVEPILHTRLDEIQQGICARKASWASLRELYPPGESAFAPLSFTVSAWTAITGTGLDDNLVADEVYSQAATMAAYGVDLLSNAFRGPVVDRRKAALASNLMAVLCATLTDTRDKRRNVVFKMVNERMDALQNDHGVEENLEAESSRMLEQNKDGETGTGDNARLRRPITRQQGRRTEGLGATERSHPYAHNGSGIQRQQQQRRGKRVALRGPAITQNKSPEAAALPANGTANLNCANVDGTAS</sequence>
<evidence type="ECO:0000313" key="1">
    <source>
        <dbReference type="EMBL" id="KAJ2799363.1"/>
    </source>
</evidence>
<reference evidence="1" key="1">
    <citation type="submission" date="2022-07" db="EMBL/GenBank/DDBJ databases">
        <title>Phylogenomic reconstructions and comparative analyses of Kickxellomycotina fungi.</title>
        <authorList>
            <person name="Reynolds N.K."/>
            <person name="Stajich J.E."/>
            <person name="Barry K."/>
            <person name="Grigoriev I.V."/>
            <person name="Crous P."/>
            <person name="Smith M.E."/>
        </authorList>
    </citation>
    <scope>NUCLEOTIDE SEQUENCE</scope>
    <source>
        <strain evidence="1">CBS 102833</strain>
    </source>
</reference>
<gene>
    <name evidence="1" type="ORF">H4S07_005456</name>
</gene>